<proteinExistence type="predicted"/>
<dbReference type="Gene3D" id="2.120.10.30">
    <property type="entry name" value="TolB, C-terminal domain"/>
    <property type="match status" value="1"/>
</dbReference>
<gene>
    <name evidence="2" type="ORF">GCM10010994_04440</name>
</gene>
<dbReference type="AlphaFoldDB" id="A0A916TWU4"/>
<dbReference type="InterPro" id="IPR013658">
    <property type="entry name" value="SGL"/>
</dbReference>
<dbReference type="PANTHER" id="PTHR47572:SF5">
    <property type="entry name" value="BLR2277 PROTEIN"/>
    <property type="match status" value="1"/>
</dbReference>
<comment type="caution">
    <text evidence="2">The sequence shown here is derived from an EMBL/GenBank/DDBJ whole genome shotgun (WGS) entry which is preliminary data.</text>
</comment>
<reference evidence="2" key="2">
    <citation type="submission" date="2020-09" db="EMBL/GenBank/DDBJ databases">
        <authorList>
            <person name="Sun Q."/>
            <person name="Zhou Y."/>
        </authorList>
    </citation>
    <scope>NUCLEOTIDE SEQUENCE</scope>
    <source>
        <strain evidence="2">CGMCC 1.12919</strain>
    </source>
</reference>
<dbReference type="PANTHER" id="PTHR47572">
    <property type="entry name" value="LIPOPROTEIN-RELATED"/>
    <property type="match status" value="1"/>
</dbReference>
<evidence type="ECO:0000313" key="2">
    <source>
        <dbReference type="EMBL" id="GGC48360.1"/>
    </source>
</evidence>
<dbReference type="Proteomes" id="UP000637002">
    <property type="component" value="Unassembled WGS sequence"/>
</dbReference>
<dbReference type="RefSeq" id="WP_188607470.1">
    <property type="nucleotide sequence ID" value="NZ_BMGG01000001.1"/>
</dbReference>
<accession>A0A916TWU4</accession>
<dbReference type="SUPFAM" id="SSF63829">
    <property type="entry name" value="Calcium-dependent phosphotriesterase"/>
    <property type="match status" value="1"/>
</dbReference>
<dbReference type="EMBL" id="BMGG01000001">
    <property type="protein sequence ID" value="GGC48360.1"/>
    <property type="molecule type" value="Genomic_DNA"/>
</dbReference>
<dbReference type="InterPro" id="IPR051262">
    <property type="entry name" value="SMP-30/CGR1_Lactonase"/>
</dbReference>
<sequence length="298" mass="32126">MKPLARGLEFPEGPVAMGDGSVILCEIVGGRLTRVAADGKTDVVANLGGGPNGAAIGPDGRIYVCNNGGAQWEGGRIDVVDPRTGKWDVLYDNVDGHRLAGPNDIVFDTDDGFYFTDFGKTEGRVRHRGGIFWAKADGSHIREVIFPFNGDLNGIGLSPDNKTLYATETAAARVWSWEIIGPGSVRRRPFPAAEGATLVAQLPGVARFDSMAVSQSGKILVGTLRQGGITEICPLTGAYKYYFLPDFLVTNLCFGGPDMTTCFVTMAHSGQLVELNWHEPGLRLSWQQPWQGRSESHT</sequence>
<dbReference type="Pfam" id="PF08450">
    <property type="entry name" value="SGL"/>
    <property type="match status" value="1"/>
</dbReference>
<evidence type="ECO:0000313" key="3">
    <source>
        <dbReference type="Proteomes" id="UP000637002"/>
    </source>
</evidence>
<dbReference type="InterPro" id="IPR011042">
    <property type="entry name" value="6-blade_b-propeller_TolB-like"/>
</dbReference>
<reference evidence="2" key="1">
    <citation type="journal article" date="2014" name="Int. J. Syst. Evol. Microbiol.">
        <title>Complete genome sequence of Corynebacterium casei LMG S-19264T (=DSM 44701T), isolated from a smear-ripened cheese.</title>
        <authorList>
            <consortium name="US DOE Joint Genome Institute (JGI-PGF)"/>
            <person name="Walter F."/>
            <person name="Albersmeier A."/>
            <person name="Kalinowski J."/>
            <person name="Ruckert C."/>
        </authorList>
    </citation>
    <scope>NUCLEOTIDE SEQUENCE</scope>
    <source>
        <strain evidence="2">CGMCC 1.12919</strain>
    </source>
</reference>
<organism evidence="2 3">
    <name type="scientific">Chelatococcus reniformis</name>
    <dbReference type="NCBI Taxonomy" id="1494448"/>
    <lineage>
        <taxon>Bacteria</taxon>
        <taxon>Pseudomonadati</taxon>
        <taxon>Pseudomonadota</taxon>
        <taxon>Alphaproteobacteria</taxon>
        <taxon>Hyphomicrobiales</taxon>
        <taxon>Chelatococcaceae</taxon>
        <taxon>Chelatococcus</taxon>
    </lineage>
</organism>
<keyword evidence="3" id="KW-1185">Reference proteome</keyword>
<protein>
    <submittedName>
        <fullName evidence="2">Gluconolactonase</fullName>
    </submittedName>
</protein>
<name>A0A916TWU4_9HYPH</name>
<evidence type="ECO:0000259" key="1">
    <source>
        <dbReference type="Pfam" id="PF08450"/>
    </source>
</evidence>
<feature type="domain" description="SMP-30/Gluconolactonase/LRE-like region" evidence="1">
    <location>
        <begin position="10"/>
        <end position="268"/>
    </location>
</feature>